<dbReference type="Proteomes" id="UP000242188">
    <property type="component" value="Unassembled WGS sequence"/>
</dbReference>
<dbReference type="SUPFAM" id="SSF81606">
    <property type="entry name" value="PP2C-like"/>
    <property type="match status" value="1"/>
</dbReference>
<feature type="domain" description="PPM-type phosphatase" evidence="6">
    <location>
        <begin position="11"/>
        <end position="329"/>
    </location>
</feature>
<feature type="region of interest" description="Disordered" evidence="5">
    <location>
        <begin position="369"/>
        <end position="406"/>
    </location>
</feature>
<dbReference type="EMBL" id="NEDP02000393">
    <property type="protein sequence ID" value="OWF55990.1"/>
    <property type="molecule type" value="Genomic_DNA"/>
</dbReference>
<dbReference type="Pfam" id="PF00481">
    <property type="entry name" value="PP2C"/>
    <property type="match status" value="1"/>
</dbReference>
<keyword evidence="2 4" id="KW-0378">Hydrolase</keyword>
<dbReference type="GO" id="GO:0046872">
    <property type="term" value="F:metal ion binding"/>
    <property type="evidence" value="ECO:0007669"/>
    <property type="project" value="UniProtKB-KW"/>
</dbReference>
<comment type="similarity">
    <text evidence="4">Belongs to the PP2C family.</text>
</comment>
<keyword evidence="8" id="KW-1185">Reference proteome</keyword>
<evidence type="ECO:0000256" key="4">
    <source>
        <dbReference type="RuleBase" id="RU003465"/>
    </source>
</evidence>
<accession>A0A210R4L4</accession>
<feature type="region of interest" description="Disordered" evidence="5">
    <location>
        <begin position="635"/>
        <end position="670"/>
    </location>
</feature>
<dbReference type="PROSITE" id="PS51746">
    <property type="entry name" value="PPM_2"/>
    <property type="match status" value="1"/>
</dbReference>
<dbReference type="SMART" id="SM00332">
    <property type="entry name" value="PP2Cc"/>
    <property type="match status" value="1"/>
</dbReference>
<dbReference type="GO" id="GO:0004722">
    <property type="term" value="F:protein serine/threonine phosphatase activity"/>
    <property type="evidence" value="ECO:0007669"/>
    <property type="project" value="InterPro"/>
</dbReference>
<keyword evidence="1" id="KW-0479">Metal-binding</keyword>
<evidence type="ECO:0000313" key="7">
    <source>
        <dbReference type="EMBL" id="OWF55990.1"/>
    </source>
</evidence>
<dbReference type="InterPro" id="IPR001932">
    <property type="entry name" value="PPM-type_phosphatase-like_dom"/>
</dbReference>
<comment type="caution">
    <text evidence="7">The sequence shown here is derived from an EMBL/GenBank/DDBJ whole genome shotgun (WGS) entry which is preliminary data.</text>
</comment>
<dbReference type="CDD" id="cd00143">
    <property type="entry name" value="PP2Cc"/>
    <property type="match status" value="1"/>
</dbReference>
<evidence type="ECO:0000313" key="8">
    <source>
        <dbReference type="Proteomes" id="UP000242188"/>
    </source>
</evidence>
<dbReference type="STRING" id="6573.A0A210R4L4"/>
<sequence>MSNYKIGVNLRVTENSNQGGRKYMEDNHAIRFVKNDEGGFEFAYFGIFDGHGGSEASMFARDNLLDEITKYESFWSDNDDDILEAIKTGFIDAHHGMWRVVDKWPKTMSGLPSTAGTTCTIGIIKNSKLYIGHVGDSGIALGFDDSKCEKFIRPRGTMLTIDHKPDSPAEKKRIEECGGQVVAKSGVQRVVWNRPKVNHKGPIRRSTPIDRIPFLAVARSLGDLWSYNYLNEEFVVSPEPDVSVHPLDPTRDKCLVIGSDGLWNMISAEEAISVVVDLEYQFEYKVIHDPQASVSYWINPAEKLVNRALSKWRARSMKADNTSCVVVLIDSLGPRKLSILKRKREEHFKKLREMNVVNTELGRKLIEGNKTGMRTSPRKSGEREEAPCSIPLPSSQKAPVKGDKCQESGERSWKDMAEGVGMAVKSLLSDDLSLSGGASPSLDDSVQAGSVNHRATFDPSPVGPIDQEIEDRMNMSTISHNMPTVDVSPTKTTVVNTSNTQSSENRSLVLKKTFPVKFLPCTRTRQRHSSSGNSGTSHTRTPDAATVMQSIQKLQNTCDVMARDKKSASGALVRDKRAMSMPVLIDSQLQSSNRLVAARDCIKEGLRGAMKGIFNAGSGNLRVKTSSDLNKAHLRRHSHNQVQSAKGQSLRSSGKSNTNNSSQARHLPHAANSAVLRTATRLRSGLRLKSGGVNKILRSAGQVENKKYVKLTRIAGTKRKADSPVDMATVKRLCRH</sequence>
<dbReference type="PROSITE" id="PS01032">
    <property type="entry name" value="PPM_1"/>
    <property type="match status" value="1"/>
</dbReference>
<evidence type="ECO:0000256" key="3">
    <source>
        <dbReference type="ARBA" id="ARBA00022912"/>
    </source>
</evidence>
<evidence type="ECO:0000256" key="1">
    <source>
        <dbReference type="ARBA" id="ARBA00022723"/>
    </source>
</evidence>
<evidence type="ECO:0000256" key="5">
    <source>
        <dbReference type="SAM" id="MobiDB-lite"/>
    </source>
</evidence>
<protein>
    <submittedName>
        <fullName evidence="7">Protein phosphatase 1D</fullName>
    </submittedName>
</protein>
<dbReference type="AlphaFoldDB" id="A0A210R4L4"/>
<dbReference type="OrthoDB" id="10025511at2759"/>
<dbReference type="InterPro" id="IPR000222">
    <property type="entry name" value="PP2C_BS"/>
</dbReference>
<proteinExistence type="inferred from homology"/>
<evidence type="ECO:0000259" key="6">
    <source>
        <dbReference type="PROSITE" id="PS51746"/>
    </source>
</evidence>
<dbReference type="Gene3D" id="3.60.40.10">
    <property type="entry name" value="PPM-type phosphatase domain"/>
    <property type="match status" value="1"/>
</dbReference>
<name>A0A210R4L4_MIZYE</name>
<organism evidence="7 8">
    <name type="scientific">Mizuhopecten yessoensis</name>
    <name type="common">Japanese scallop</name>
    <name type="synonym">Patinopecten yessoensis</name>
    <dbReference type="NCBI Taxonomy" id="6573"/>
    <lineage>
        <taxon>Eukaryota</taxon>
        <taxon>Metazoa</taxon>
        <taxon>Spiralia</taxon>
        <taxon>Lophotrochozoa</taxon>
        <taxon>Mollusca</taxon>
        <taxon>Bivalvia</taxon>
        <taxon>Autobranchia</taxon>
        <taxon>Pteriomorphia</taxon>
        <taxon>Pectinida</taxon>
        <taxon>Pectinoidea</taxon>
        <taxon>Pectinidae</taxon>
        <taxon>Mizuhopecten</taxon>
    </lineage>
</organism>
<dbReference type="InterPro" id="IPR036457">
    <property type="entry name" value="PPM-type-like_dom_sf"/>
</dbReference>
<evidence type="ECO:0000256" key="2">
    <source>
        <dbReference type="ARBA" id="ARBA00022801"/>
    </source>
</evidence>
<dbReference type="InterPro" id="IPR015655">
    <property type="entry name" value="PP2C"/>
</dbReference>
<reference evidence="7 8" key="1">
    <citation type="journal article" date="2017" name="Nat. Ecol. Evol.">
        <title>Scallop genome provides insights into evolution of bilaterian karyotype and development.</title>
        <authorList>
            <person name="Wang S."/>
            <person name="Zhang J."/>
            <person name="Jiao W."/>
            <person name="Li J."/>
            <person name="Xun X."/>
            <person name="Sun Y."/>
            <person name="Guo X."/>
            <person name="Huan P."/>
            <person name="Dong B."/>
            <person name="Zhang L."/>
            <person name="Hu X."/>
            <person name="Sun X."/>
            <person name="Wang J."/>
            <person name="Zhao C."/>
            <person name="Wang Y."/>
            <person name="Wang D."/>
            <person name="Huang X."/>
            <person name="Wang R."/>
            <person name="Lv J."/>
            <person name="Li Y."/>
            <person name="Zhang Z."/>
            <person name="Liu B."/>
            <person name="Lu W."/>
            <person name="Hui Y."/>
            <person name="Liang J."/>
            <person name="Zhou Z."/>
            <person name="Hou R."/>
            <person name="Li X."/>
            <person name="Liu Y."/>
            <person name="Li H."/>
            <person name="Ning X."/>
            <person name="Lin Y."/>
            <person name="Zhao L."/>
            <person name="Xing Q."/>
            <person name="Dou J."/>
            <person name="Li Y."/>
            <person name="Mao J."/>
            <person name="Guo H."/>
            <person name="Dou H."/>
            <person name="Li T."/>
            <person name="Mu C."/>
            <person name="Jiang W."/>
            <person name="Fu Q."/>
            <person name="Fu X."/>
            <person name="Miao Y."/>
            <person name="Liu J."/>
            <person name="Yu Q."/>
            <person name="Li R."/>
            <person name="Liao H."/>
            <person name="Li X."/>
            <person name="Kong Y."/>
            <person name="Jiang Z."/>
            <person name="Chourrout D."/>
            <person name="Li R."/>
            <person name="Bao Z."/>
        </authorList>
    </citation>
    <scope>NUCLEOTIDE SEQUENCE [LARGE SCALE GENOMIC DNA]</scope>
    <source>
        <strain evidence="7 8">PY_sf001</strain>
    </source>
</reference>
<gene>
    <name evidence="7" type="ORF">KP79_PYT00135</name>
</gene>
<dbReference type="FunFam" id="3.60.40.10:FF:000060">
    <property type="entry name" value="Protein phosphatase 2c"/>
    <property type="match status" value="1"/>
</dbReference>
<feature type="compositionally biased region" description="Polar residues" evidence="5">
    <location>
        <begin position="640"/>
        <end position="664"/>
    </location>
</feature>
<dbReference type="PANTHER" id="PTHR47992">
    <property type="entry name" value="PROTEIN PHOSPHATASE"/>
    <property type="match status" value="1"/>
</dbReference>
<keyword evidence="3 4" id="KW-0904">Protein phosphatase</keyword>